<sequence length="406" mass="42491">MFKEPLSRAMHVARWVALAFLIGVLSGLLSAAFIEALNWATDTREGNNWLVFTLPLAGLLVGCSYHYLGRGLERGSNLIIDQIHSRSEWIPLRLTPLIFGASVVSHVAGGSTGREGAALQLAAGVTDPISKRLGLNPADRSLMLIAAIAGGFGSVFGVPVAGAVFALEVQRVGRVRYEALVPAFVASFVGDAVVRGLGVSHTHYPVMPKVAWSVSMAWKVALFGVIGGLIAMLFVHLTHFIKDTLKKYVAWYPARPVIGGVLLTILILSFGWRDYSGLSIPLALEAMNGSVAGQWGSKLLLTSITIGSGFVGGEFIPLFVIGALAGASYAHTIGANVVVFAIIGSITVLAGATNTPLACTIIGIELFGGQGLTFFALACAAAYATSGHTGIYHAQPVSAHKSGIAN</sequence>
<evidence type="ECO:0000256" key="1">
    <source>
        <dbReference type="ARBA" id="ARBA00004141"/>
    </source>
</evidence>
<name>A0A6J6LJH4_9ZZZZ</name>
<reference evidence="6" key="1">
    <citation type="submission" date="2020-05" db="EMBL/GenBank/DDBJ databases">
        <authorList>
            <person name="Chiriac C."/>
            <person name="Salcher M."/>
            <person name="Ghai R."/>
            <person name="Kavagutti S V."/>
        </authorList>
    </citation>
    <scope>NUCLEOTIDE SEQUENCE</scope>
</reference>
<feature type="transmembrane region" description="Helical" evidence="5">
    <location>
        <begin position="299"/>
        <end position="321"/>
    </location>
</feature>
<dbReference type="GO" id="GO:0015108">
    <property type="term" value="F:chloride transmembrane transporter activity"/>
    <property type="evidence" value="ECO:0007669"/>
    <property type="project" value="InterPro"/>
</dbReference>
<dbReference type="PRINTS" id="PR00762">
    <property type="entry name" value="CLCHANNEL"/>
</dbReference>
<evidence type="ECO:0000256" key="5">
    <source>
        <dbReference type="SAM" id="Phobius"/>
    </source>
</evidence>
<feature type="transmembrane region" description="Helical" evidence="5">
    <location>
        <begin position="217"/>
        <end position="237"/>
    </location>
</feature>
<dbReference type="PANTHER" id="PTHR43427">
    <property type="entry name" value="CHLORIDE CHANNEL PROTEIN CLC-E"/>
    <property type="match status" value="1"/>
</dbReference>
<feature type="transmembrane region" description="Helical" evidence="5">
    <location>
        <begin position="142"/>
        <end position="167"/>
    </location>
</feature>
<dbReference type="GO" id="GO:0016020">
    <property type="term" value="C:membrane"/>
    <property type="evidence" value="ECO:0007669"/>
    <property type="project" value="UniProtKB-SubCell"/>
</dbReference>
<evidence type="ECO:0000313" key="6">
    <source>
        <dbReference type="EMBL" id="CAB4661791.1"/>
    </source>
</evidence>
<dbReference type="EMBL" id="CAEZWV010000003">
    <property type="protein sequence ID" value="CAB4661791.1"/>
    <property type="molecule type" value="Genomic_DNA"/>
</dbReference>
<feature type="transmembrane region" description="Helical" evidence="5">
    <location>
        <begin position="89"/>
        <end position="109"/>
    </location>
</feature>
<dbReference type="PANTHER" id="PTHR43427:SF12">
    <property type="entry name" value="CHLORIDE TRANSPORTER"/>
    <property type="match status" value="1"/>
</dbReference>
<dbReference type="InterPro" id="IPR001807">
    <property type="entry name" value="ClC"/>
</dbReference>
<keyword evidence="2 5" id="KW-0812">Transmembrane</keyword>
<dbReference type="Pfam" id="PF00654">
    <property type="entry name" value="Voltage_CLC"/>
    <property type="match status" value="1"/>
</dbReference>
<accession>A0A6J6LJH4</accession>
<evidence type="ECO:0000256" key="2">
    <source>
        <dbReference type="ARBA" id="ARBA00022692"/>
    </source>
</evidence>
<feature type="transmembrane region" description="Helical" evidence="5">
    <location>
        <begin position="49"/>
        <end position="68"/>
    </location>
</feature>
<organism evidence="6">
    <name type="scientific">freshwater metagenome</name>
    <dbReference type="NCBI Taxonomy" id="449393"/>
    <lineage>
        <taxon>unclassified sequences</taxon>
        <taxon>metagenomes</taxon>
        <taxon>ecological metagenomes</taxon>
    </lineage>
</organism>
<keyword evidence="3 5" id="KW-1133">Transmembrane helix</keyword>
<dbReference type="SUPFAM" id="SSF81340">
    <property type="entry name" value="Clc chloride channel"/>
    <property type="match status" value="1"/>
</dbReference>
<feature type="transmembrane region" description="Helical" evidence="5">
    <location>
        <begin position="249"/>
        <end position="272"/>
    </location>
</feature>
<evidence type="ECO:0000256" key="3">
    <source>
        <dbReference type="ARBA" id="ARBA00022989"/>
    </source>
</evidence>
<feature type="transmembrane region" description="Helical" evidence="5">
    <location>
        <begin position="333"/>
        <end position="352"/>
    </location>
</feature>
<proteinExistence type="predicted"/>
<dbReference type="InterPro" id="IPR050368">
    <property type="entry name" value="ClC-type_chloride_channel"/>
</dbReference>
<dbReference type="AlphaFoldDB" id="A0A6J6LJH4"/>
<comment type="subcellular location">
    <subcellularLocation>
        <location evidence="1">Membrane</location>
        <topology evidence="1">Multi-pass membrane protein</topology>
    </subcellularLocation>
</comment>
<dbReference type="Gene3D" id="1.10.3080.10">
    <property type="entry name" value="Clc chloride channel"/>
    <property type="match status" value="1"/>
</dbReference>
<dbReference type="InterPro" id="IPR014743">
    <property type="entry name" value="Cl-channel_core"/>
</dbReference>
<gene>
    <name evidence="6" type="ORF">UFOPK2295_00227</name>
</gene>
<keyword evidence="4 5" id="KW-0472">Membrane</keyword>
<feature type="transmembrane region" description="Helical" evidence="5">
    <location>
        <begin position="12"/>
        <end position="34"/>
    </location>
</feature>
<feature type="transmembrane region" description="Helical" evidence="5">
    <location>
        <begin position="179"/>
        <end position="197"/>
    </location>
</feature>
<protein>
    <submittedName>
        <fullName evidence="6">Unannotated protein</fullName>
    </submittedName>
</protein>
<evidence type="ECO:0000256" key="4">
    <source>
        <dbReference type="ARBA" id="ARBA00023136"/>
    </source>
</evidence>